<feature type="transmembrane region" description="Helical" evidence="1">
    <location>
        <begin position="44"/>
        <end position="62"/>
    </location>
</feature>
<dbReference type="AlphaFoldDB" id="A0A3N5DND1"/>
<keyword evidence="3" id="KW-1185">Reference proteome</keyword>
<gene>
    <name evidence="2" type="ORF">EHN07_03585</name>
</gene>
<keyword evidence="1" id="KW-0812">Transmembrane</keyword>
<evidence type="ECO:0000313" key="3">
    <source>
        <dbReference type="Proteomes" id="UP000268615"/>
    </source>
</evidence>
<evidence type="ECO:0000256" key="1">
    <source>
        <dbReference type="SAM" id="Phobius"/>
    </source>
</evidence>
<accession>A0A3N5DND1</accession>
<sequence length="93" mass="10299">MMEKRTVLVNQLLMTGIMALSMSGIMLLIALGPSAALLTIWPKQFLVAWPIAFVMTMVAWPLSNKLTYLLCGQSLIRSNTAKQEEAAVMSREN</sequence>
<reference evidence="2 3" key="1">
    <citation type="submission" date="2018-11" db="EMBL/GenBank/DDBJ databases">
        <title>Draft genome sequence of Buttiauxella warmboldiae CCUG 35512.</title>
        <authorList>
            <person name="Salva-Serra F."/>
            <person name="Marathe N."/>
            <person name="Moore E."/>
            <person name="Svensson L."/>
            <person name="Engstrom-Jakobsson H."/>
        </authorList>
    </citation>
    <scope>NUCLEOTIDE SEQUENCE [LARGE SCALE GENOMIC DNA]</scope>
    <source>
        <strain evidence="2 3">CCUG 35512</strain>
    </source>
</reference>
<proteinExistence type="predicted"/>
<dbReference type="EMBL" id="RPOH01000010">
    <property type="protein sequence ID" value="RPH30204.1"/>
    <property type="molecule type" value="Genomic_DNA"/>
</dbReference>
<dbReference type="OrthoDB" id="8481133at2"/>
<keyword evidence="1" id="KW-0472">Membrane</keyword>
<feature type="transmembrane region" description="Helical" evidence="1">
    <location>
        <begin position="12"/>
        <end position="32"/>
    </location>
</feature>
<dbReference type="Proteomes" id="UP000268615">
    <property type="component" value="Unassembled WGS sequence"/>
</dbReference>
<keyword evidence="1" id="KW-1133">Transmembrane helix</keyword>
<evidence type="ECO:0000313" key="2">
    <source>
        <dbReference type="EMBL" id="RPH30204.1"/>
    </source>
</evidence>
<organism evidence="2 3">
    <name type="scientific">Buttiauxella warmboldiae</name>
    <dbReference type="NCBI Taxonomy" id="82993"/>
    <lineage>
        <taxon>Bacteria</taxon>
        <taxon>Pseudomonadati</taxon>
        <taxon>Pseudomonadota</taxon>
        <taxon>Gammaproteobacteria</taxon>
        <taxon>Enterobacterales</taxon>
        <taxon>Enterobacteriaceae</taxon>
        <taxon>Buttiauxella</taxon>
    </lineage>
</organism>
<protein>
    <submittedName>
        <fullName evidence="2">DUF2798 domain-containing protein</fullName>
    </submittedName>
</protein>
<dbReference type="InterPro" id="IPR021529">
    <property type="entry name" value="DUF2798"/>
</dbReference>
<comment type="caution">
    <text evidence="2">The sequence shown here is derived from an EMBL/GenBank/DDBJ whole genome shotgun (WGS) entry which is preliminary data.</text>
</comment>
<dbReference type="Pfam" id="PF11391">
    <property type="entry name" value="DUF2798"/>
    <property type="match status" value="1"/>
</dbReference>
<name>A0A3N5DND1_9ENTR</name>